<keyword evidence="5" id="KW-0998">Cell outer membrane</keyword>
<evidence type="ECO:0000259" key="7">
    <source>
        <dbReference type="Pfam" id="PF14322"/>
    </source>
</evidence>
<dbReference type="CDD" id="cd08977">
    <property type="entry name" value="SusD"/>
    <property type="match status" value="1"/>
</dbReference>
<dbReference type="InterPro" id="IPR011990">
    <property type="entry name" value="TPR-like_helical_dom_sf"/>
</dbReference>
<dbReference type="PROSITE" id="PS51257">
    <property type="entry name" value="PROKAR_LIPOPROTEIN"/>
    <property type="match status" value="1"/>
</dbReference>
<gene>
    <name evidence="8" type="ORF">SY85_03730</name>
</gene>
<evidence type="ECO:0000313" key="9">
    <source>
        <dbReference type="Proteomes" id="UP000077177"/>
    </source>
</evidence>
<dbReference type="STRING" id="1492898.SY85_03730"/>
<dbReference type="Gene3D" id="1.25.40.390">
    <property type="match status" value="1"/>
</dbReference>
<evidence type="ECO:0000313" key="8">
    <source>
        <dbReference type="EMBL" id="ANE53302.1"/>
    </source>
</evidence>
<evidence type="ECO:0000256" key="3">
    <source>
        <dbReference type="ARBA" id="ARBA00022729"/>
    </source>
</evidence>
<accession>A0A172U262</accession>
<evidence type="ECO:0000256" key="2">
    <source>
        <dbReference type="ARBA" id="ARBA00006275"/>
    </source>
</evidence>
<proteinExistence type="inferred from homology"/>
<keyword evidence="3" id="KW-0732">Signal</keyword>
<reference evidence="8 9" key="2">
    <citation type="journal article" date="2016" name="Int. J. Syst. Evol. Microbiol.">
        <title>Flavisolibacter tropicus sp. nov., isolated from tropical soil.</title>
        <authorList>
            <person name="Lee J.J."/>
            <person name="Kang M.S."/>
            <person name="Kim G.S."/>
            <person name="Lee C.S."/>
            <person name="Lim S."/>
            <person name="Lee J."/>
            <person name="Roh S.H."/>
            <person name="Kang H."/>
            <person name="Ha J.M."/>
            <person name="Bae S."/>
            <person name="Jung H.Y."/>
            <person name="Kim M.K."/>
        </authorList>
    </citation>
    <scope>NUCLEOTIDE SEQUENCE [LARGE SCALE GENOMIC DNA]</scope>
    <source>
        <strain evidence="8 9">LCS9</strain>
    </source>
</reference>
<dbReference type="InterPro" id="IPR012944">
    <property type="entry name" value="SusD_RagB_dom"/>
</dbReference>
<dbReference type="Pfam" id="PF07980">
    <property type="entry name" value="SusD_RagB"/>
    <property type="match status" value="1"/>
</dbReference>
<dbReference type="EMBL" id="CP011390">
    <property type="protein sequence ID" value="ANE53302.1"/>
    <property type="molecule type" value="Genomic_DNA"/>
</dbReference>
<comment type="subcellular location">
    <subcellularLocation>
        <location evidence="1">Cell outer membrane</location>
    </subcellularLocation>
</comment>
<dbReference type="Pfam" id="PF14322">
    <property type="entry name" value="SusD-like_3"/>
    <property type="match status" value="1"/>
</dbReference>
<dbReference type="PATRIC" id="fig|1492898.3.peg.814"/>
<evidence type="ECO:0000256" key="1">
    <source>
        <dbReference type="ARBA" id="ARBA00004442"/>
    </source>
</evidence>
<evidence type="ECO:0000256" key="4">
    <source>
        <dbReference type="ARBA" id="ARBA00023136"/>
    </source>
</evidence>
<evidence type="ECO:0008006" key="10">
    <source>
        <dbReference type="Google" id="ProtNLM"/>
    </source>
</evidence>
<dbReference type="Gene3D" id="2.20.20.130">
    <property type="match status" value="1"/>
</dbReference>
<dbReference type="GO" id="GO:0009279">
    <property type="term" value="C:cell outer membrane"/>
    <property type="evidence" value="ECO:0007669"/>
    <property type="project" value="UniProtKB-SubCell"/>
</dbReference>
<feature type="domain" description="RagB/SusD" evidence="6">
    <location>
        <begin position="331"/>
        <end position="468"/>
    </location>
</feature>
<dbReference type="Proteomes" id="UP000077177">
    <property type="component" value="Chromosome"/>
</dbReference>
<evidence type="ECO:0000259" key="6">
    <source>
        <dbReference type="Pfam" id="PF07980"/>
    </source>
</evidence>
<evidence type="ECO:0000256" key="5">
    <source>
        <dbReference type="ARBA" id="ARBA00023237"/>
    </source>
</evidence>
<sequence length="468" mass="52562">MSNKLILRLTLLLVLVSSCKKDFLEKEQYGAVPTSKAILTVDDMEAALNGTYAGLRNPTLFGRTIPIFGDLMADNVYISNDNSNRYLDFFYVNMTVNNANARDLWQDGYNVILNANNVINCALTSTEKIDEFRGEAYALRALMYFELVKHFAQPYTVSPNALGVPIITKYDPTLKPPRNTVSEVYAQIENDLTTAINLMTQERSSGYFTRYAATALLARMHLYKGEWAEALEAAEDVISNSGYSLLKINQVQGYWSSNTARKDKLETLFEVVNDLSGNAGIDALAYFYDQVGYGDALVAESFYTLFTDNDVRKTLILPSSPIRGDVRVVNKYPNSSQPDKDEVKIIRMSEVYLTAAEAAYQLGDEAQALEYVNAVATQRMAGFTGYKSTGSALLSDILLERRKELAFEGHRYWDYARYHQDVVRIDVNGEYTGAPLIIEADYFRRILPIPQAELDANPNIRGQQNPGY</sequence>
<comment type="similarity">
    <text evidence="2">Belongs to the SusD family.</text>
</comment>
<keyword evidence="9" id="KW-1185">Reference proteome</keyword>
<dbReference type="AlphaFoldDB" id="A0A172U262"/>
<name>A0A172U262_9BACT</name>
<keyword evidence="4" id="KW-0472">Membrane</keyword>
<reference evidence="9" key="1">
    <citation type="submission" date="2015-01" db="EMBL/GenBank/DDBJ databases">
        <title>Flavisolibacter sp./LCS9/ whole genome sequencing.</title>
        <authorList>
            <person name="Kim M.K."/>
            <person name="Srinivasan S."/>
            <person name="Lee J.-J."/>
        </authorList>
    </citation>
    <scope>NUCLEOTIDE SEQUENCE [LARGE SCALE GENOMIC DNA]</scope>
    <source>
        <strain evidence="9">LCS9</strain>
    </source>
</reference>
<dbReference type="KEGG" id="fla:SY85_03730"/>
<protein>
    <recommendedName>
        <fullName evidence="10">Carbohydrate-binding protein SusD</fullName>
    </recommendedName>
</protein>
<feature type="domain" description="SusD-like N-terminal" evidence="7">
    <location>
        <begin position="22"/>
        <end position="222"/>
    </location>
</feature>
<dbReference type="SUPFAM" id="SSF48452">
    <property type="entry name" value="TPR-like"/>
    <property type="match status" value="1"/>
</dbReference>
<dbReference type="InterPro" id="IPR033985">
    <property type="entry name" value="SusD-like_N"/>
</dbReference>
<organism evidence="8 9">
    <name type="scientific">Flavisolibacter tropicus</name>
    <dbReference type="NCBI Taxonomy" id="1492898"/>
    <lineage>
        <taxon>Bacteria</taxon>
        <taxon>Pseudomonadati</taxon>
        <taxon>Bacteroidota</taxon>
        <taxon>Chitinophagia</taxon>
        <taxon>Chitinophagales</taxon>
        <taxon>Chitinophagaceae</taxon>
        <taxon>Flavisolibacter</taxon>
    </lineage>
</organism>
<dbReference type="Gene3D" id="1.25.40.900">
    <property type="match status" value="1"/>
</dbReference>